<dbReference type="InterPro" id="IPR015947">
    <property type="entry name" value="PUA-like_sf"/>
</dbReference>
<dbReference type="SUPFAM" id="SSF88697">
    <property type="entry name" value="PUA domain-like"/>
    <property type="match status" value="1"/>
</dbReference>
<evidence type="ECO:0000313" key="6">
    <source>
        <dbReference type="Proteomes" id="UP000269721"/>
    </source>
</evidence>
<proteinExistence type="predicted"/>
<keyword evidence="6" id="KW-1185">Reference proteome</keyword>
<dbReference type="InterPro" id="IPR003105">
    <property type="entry name" value="SRA_YDG"/>
</dbReference>
<accession>A0A4V1IQS7</accession>
<evidence type="ECO:0000259" key="4">
    <source>
        <dbReference type="PROSITE" id="PS51015"/>
    </source>
</evidence>
<dbReference type="AlphaFoldDB" id="A0A4V1IQS7"/>
<dbReference type="EMBL" id="KZ997303">
    <property type="protein sequence ID" value="RKO87597.1"/>
    <property type="molecule type" value="Genomic_DNA"/>
</dbReference>
<feature type="region of interest" description="Disordered" evidence="3">
    <location>
        <begin position="134"/>
        <end position="165"/>
    </location>
</feature>
<dbReference type="GO" id="GO:0044027">
    <property type="term" value="P:negative regulation of gene expression via chromosomal CpG island methylation"/>
    <property type="evidence" value="ECO:0007669"/>
    <property type="project" value="TreeGrafter"/>
</dbReference>
<feature type="compositionally biased region" description="Basic and acidic residues" evidence="3">
    <location>
        <begin position="152"/>
        <end position="165"/>
    </location>
</feature>
<feature type="domain" description="YDG" evidence="4">
    <location>
        <begin position="1"/>
        <end position="129"/>
    </location>
</feature>
<protein>
    <submittedName>
        <fullName evidence="5">PUA-like domain-containing protein</fullName>
    </submittedName>
</protein>
<dbReference type="GO" id="GO:0061630">
    <property type="term" value="F:ubiquitin protein ligase activity"/>
    <property type="evidence" value="ECO:0007669"/>
    <property type="project" value="TreeGrafter"/>
</dbReference>
<name>A0A4V1IQS7_9FUNG</name>
<comment type="subcellular location">
    <subcellularLocation>
        <location evidence="2">Nucleus</location>
    </subcellularLocation>
</comment>
<gene>
    <name evidence="5" type="ORF">BDK51DRAFT_23111</name>
</gene>
<sequence length="165" mass="17860">MFCRPTVAGISGDANGAYSVAVSGGYEDDVDLGEAFTFTGSGGRDLKGTPGNRKNLRTAPQSKDQTLEGVNKSLHRSFESGNPVRVIRGYKGQLGPETGYRYDGLYKIEKAWPETGLAGFLVWKFAFKRMAGQDPLPFDAPPLEDQVAEGSGKNDETARDGEFEE</sequence>
<dbReference type="PANTHER" id="PTHR14140">
    <property type="entry name" value="E3 UBIQUITIN-PROTEIN LIGASE UHRF-RELATED"/>
    <property type="match status" value="1"/>
</dbReference>
<dbReference type="PROSITE" id="PS51015">
    <property type="entry name" value="YDG"/>
    <property type="match status" value="1"/>
</dbReference>
<dbReference type="PANTHER" id="PTHR14140:SF27">
    <property type="entry name" value="OS04G0289800 PROTEIN"/>
    <property type="match status" value="1"/>
</dbReference>
<organism evidence="5 6">
    <name type="scientific">Blyttiomyces helicus</name>
    <dbReference type="NCBI Taxonomy" id="388810"/>
    <lineage>
        <taxon>Eukaryota</taxon>
        <taxon>Fungi</taxon>
        <taxon>Fungi incertae sedis</taxon>
        <taxon>Chytridiomycota</taxon>
        <taxon>Chytridiomycota incertae sedis</taxon>
        <taxon>Chytridiomycetes</taxon>
        <taxon>Chytridiomycetes incertae sedis</taxon>
        <taxon>Blyttiomyces</taxon>
    </lineage>
</organism>
<dbReference type="Gene3D" id="2.30.280.10">
    <property type="entry name" value="SRA-YDG"/>
    <property type="match status" value="1"/>
</dbReference>
<dbReference type="GO" id="GO:0016567">
    <property type="term" value="P:protein ubiquitination"/>
    <property type="evidence" value="ECO:0007669"/>
    <property type="project" value="TreeGrafter"/>
</dbReference>
<feature type="region of interest" description="Disordered" evidence="3">
    <location>
        <begin position="42"/>
        <end position="65"/>
    </location>
</feature>
<dbReference type="Pfam" id="PF02182">
    <property type="entry name" value="SAD_SRA"/>
    <property type="match status" value="1"/>
</dbReference>
<evidence type="ECO:0000256" key="2">
    <source>
        <dbReference type="PROSITE-ProRule" id="PRU00358"/>
    </source>
</evidence>
<evidence type="ECO:0000313" key="5">
    <source>
        <dbReference type="EMBL" id="RKO87597.1"/>
    </source>
</evidence>
<evidence type="ECO:0000256" key="3">
    <source>
        <dbReference type="SAM" id="MobiDB-lite"/>
    </source>
</evidence>
<dbReference type="Proteomes" id="UP000269721">
    <property type="component" value="Unassembled WGS sequence"/>
</dbReference>
<keyword evidence="1 2" id="KW-0539">Nucleus</keyword>
<dbReference type="SMART" id="SM00466">
    <property type="entry name" value="SRA"/>
    <property type="match status" value="1"/>
</dbReference>
<dbReference type="OrthoDB" id="2270193at2759"/>
<reference evidence="6" key="1">
    <citation type="journal article" date="2018" name="Nat. Microbiol.">
        <title>Leveraging single-cell genomics to expand the fungal tree of life.</title>
        <authorList>
            <person name="Ahrendt S.R."/>
            <person name="Quandt C.A."/>
            <person name="Ciobanu D."/>
            <person name="Clum A."/>
            <person name="Salamov A."/>
            <person name="Andreopoulos B."/>
            <person name="Cheng J.F."/>
            <person name="Woyke T."/>
            <person name="Pelin A."/>
            <person name="Henrissat B."/>
            <person name="Reynolds N.K."/>
            <person name="Benny G.L."/>
            <person name="Smith M.E."/>
            <person name="James T.Y."/>
            <person name="Grigoriev I.V."/>
        </authorList>
    </citation>
    <scope>NUCLEOTIDE SEQUENCE [LARGE SCALE GENOMIC DNA]</scope>
</reference>
<evidence type="ECO:0000256" key="1">
    <source>
        <dbReference type="ARBA" id="ARBA00023242"/>
    </source>
</evidence>
<dbReference type="InterPro" id="IPR045134">
    <property type="entry name" value="UHRF1/2-like"/>
</dbReference>
<dbReference type="InterPro" id="IPR036987">
    <property type="entry name" value="SRA-YDG_sf"/>
</dbReference>
<dbReference type="GO" id="GO:0005634">
    <property type="term" value="C:nucleus"/>
    <property type="evidence" value="ECO:0007669"/>
    <property type="project" value="UniProtKB-SubCell"/>
</dbReference>